<sequence>MESEKTLSFFQSRQTPFSSPFFLFFFTILIPLLSFFLFSLRHKIWCNCNTCRSCITSSWSKDFDNLCDWYTHLLQKSRTQTIHIHVLGNTITANPSNVEHILKTRFDNYPKGEPFSMILGDLLGHGIFNVDGNLWRFQRKMASLELGSVFVRSSAFDNVATEIKTRLIPLLYSVAGKNEGVLDLQDVFRRFSFDNICKFSFGLDPGCLELTLPISHFAHSFDLATKLSAERAMAASQWIWKIKRVLNIGSERKLREAIHQINILAKEVIKQRRKLAFSTNQNLLSRFVAITDNESYLRDIVISFILAGRDTVASALTSFFWLLANHSEVELKIRDELDQRIQENQDFATLEQIRHLHYLHAAISESMRLYPPIQFDSKFAQEDDTLPDGTFVKKGTRVTYHPYAMGRMEAIWGPDFMEFKPERWLKSGTFCPQCPYKYPVFQAGIRVCLGKELALVEMKSVAVAVLQRFEIKVDRVGYAAIRFEPGLTATMKGGLPVVVKERSTHAGP</sequence>
<protein>
    <submittedName>
        <fullName evidence="1">Cytochrome P450 94C1</fullName>
    </submittedName>
</protein>
<comment type="caution">
    <text evidence="1">The sequence shown here is derived from an EMBL/GenBank/DDBJ whole genome shotgun (WGS) entry which is preliminary data.</text>
</comment>
<accession>A0ACC0H5V6</accession>
<reference evidence="1 2" key="1">
    <citation type="journal article" date="2022" name="Plant J.">
        <title>Chromosome-level genome of Camellia lanceoleosa provides a valuable resource for understanding genome evolution and self-incompatibility.</title>
        <authorList>
            <person name="Gong W."/>
            <person name="Xiao S."/>
            <person name="Wang L."/>
            <person name="Liao Z."/>
            <person name="Chang Y."/>
            <person name="Mo W."/>
            <person name="Hu G."/>
            <person name="Li W."/>
            <person name="Zhao G."/>
            <person name="Zhu H."/>
            <person name="Hu X."/>
            <person name="Ji K."/>
            <person name="Xiang X."/>
            <person name="Song Q."/>
            <person name="Yuan D."/>
            <person name="Jin S."/>
            <person name="Zhang L."/>
        </authorList>
    </citation>
    <scope>NUCLEOTIDE SEQUENCE [LARGE SCALE GENOMIC DNA]</scope>
    <source>
        <strain evidence="1">SQ_2022a</strain>
    </source>
</reference>
<evidence type="ECO:0000313" key="2">
    <source>
        <dbReference type="Proteomes" id="UP001060215"/>
    </source>
</evidence>
<name>A0ACC0H5V6_9ERIC</name>
<organism evidence="1 2">
    <name type="scientific">Camellia lanceoleosa</name>
    <dbReference type="NCBI Taxonomy" id="1840588"/>
    <lineage>
        <taxon>Eukaryota</taxon>
        <taxon>Viridiplantae</taxon>
        <taxon>Streptophyta</taxon>
        <taxon>Embryophyta</taxon>
        <taxon>Tracheophyta</taxon>
        <taxon>Spermatophyta</taxon>
        <taxon>Magnoliopsida</taxon>
        <taxon>eudicotyledons</taxon>
        <taxon>Gunneridae</taxon>
        <taxon>Pentapetalae</taxon>
        <taxon>asterids</taxon>
        <taxon>Ericales</taxon>
        <taxon>Theaceae</taxon>
        <taxon>Camellia</taxon>
    </lineage>
</organism>
<dbReference type="EMBL" id="CM045764">
    <property type="protein sequence ID" value="KAI8008299.1"/>
    <property type="molecule type" value="Genomic_DNA"/>
</dbReference>
<evidence type="ECO:0000313" key="1">
    <source>
        <dbReference type="EMBL" id="KAI8008299.1"/>
    </source>
</evidence>
<dbReference type="Proteomes" id="UP001060215">
    <property type="component" value="Chromosome 7"/>
</dbReference>
<proteinExistence type="predicted"/>
<gene>
    <name evidence="1" type="ORF">LOK49_LG07G01464</name>
</gene>
<keyword evidence="2" id="KW-1185">Reference proteome</keyword>